<reference evidence="2 3" key="1">
    <citation type="submission" date="2022-06" db="EMBL/GenBank/DDBJ databases">
        <authorList>
            <person name="So Y."/>
        </authorList>
    </citation>
    <scope>NUCLEOTIDE SEQUENCE [LARGE SCALE GENOMIC DNA]</scope>
    <source>
        <strain evidence="2 3">STR3</strain>
    </source>
</reference>
<sequence length="370" mass="40889">MDTTDIDTVIIGAGQAGLSTGYHLKRRDVPFVILDAAGRVGDNWRRQWDSLRLYSPAQFDGLPGLPFPAPRWTFPGKDAVGDYLETYARTFELPVRLETRVQALDADGDGYVVTTDRGRFTCRNVVVGTGTFGRSALVPEVAAALDPSILQLHSSEYRRPSQVNDGAVLVVGASHSGTDIAYELAQTHPVVLAGRDCGEIPPRLGSPAFRVAFPVLLFAWKHVLTRRSPMRATLKDELRHHGGPMLRVKRRDLVERGVERVTSRIEESRDGRPVVDGTPRDVSTVVWATGFRQDFDWIHLPVLDEDGWPREERGVVPDAPGLFFCGLAFQYSFSSMLMTGVGRDAAFVADRVEARSRRLENAVARRPAAA</sequence>
<accession>A0ABT1KZU9</accession>
<comment type="caution">
    <text evidence="2">The sequence shown here is derived from an EMBL/GenBank/DDBJ whole genome shotgun (WGS) entry which is preliminary data.</text>
</comment>
<proteinExistence type="predicted"/>
<evidence type="ECO:0000313" key="3">
    <source>
        <dbReference type="Proteomes" id="UP001204524"/>
    </source>
</evidence>
<dbReference type="RefSeq" id="WP_254182342.1">
    <property type="nucleotide sequence ID" value="NZ_JANARS010000006.1"/>
</dbReference>
<dbReference type="Pfam" id="PF13738">
    <property type="entry name" value="Pyr_redox_3"/>
    <property type="match status" value="1"/>
</dbReference>
<gene>
    <name evidence="2" type="ORF">NCI01_15190</name>
</gene>
<protein>
    <submittedName>
        <fullName evidence="2">NAD(P)/FAD-dependent oxidoreductase</fullName>
    </submittedName>
</protein>
<dbReference type="PRINTS" id="PR00469">
    <property type="entry name" value="PNDRDTASEII"/>
</dbReference>
<organism evidence="2 3">
    <name type="scientific">Nocardioides pinisoli</name>
    <dbReference type="NCBI Taxonomy" id="2950279"/>
    <lineage>
        <taxon>Bacteria</taxon>
        <taxon>Bacillati</taxon>
        <taxon>Actinomycetota</taxon>
        <taxon>Actinomycetes</taxon>
        <taxon>Propionibacteriales</taxon>
        <taxon>Nocardioidaceae</taxon>
        <taxon>Nocardioides</taxon>
    </lineage>
</organism>
<evidence type="ECO:0000313" key="2">
    <source>
        <dbReference type="EMBL" id="MCP3423147.1"/>
    </source>
</evidence>
<dbReference type="PANTHER" id="PTHR43539">
    <property type="entry name" value="FLAVIN-BINDING MONOOXYGENASE-LIKE PROTEIN (AFU_ORTHOLOGUE AFUA_4G09220)"/>
    <property type="match status" value="1"/>
</dbReference>
<dbReference type="Proteomes" id="UP001204524">
    <property type="component" value="Unassembled WGS sequence"/>
</dbReference>
<dbReference type="InterPro" id="IPR050982">
    <property type="entry name" value="Auxin_biosynth/cation_transpt"/>
</dbReference>
<keyword evidence="1" id="KW-0560">Oxidoreductase</keyword>
<dbReference type="EMBL" id="JANARS010000006">
    <property type="protein sequence ID" value="MCP3423147.1"/>
    <property type="molecule type" value="Genomic_DNA"/>
</dbReference>
<dbReference type="InterPro" id="IPR036188">
    <property type="entry name" value="FAD/NAD-bd_sf"/>
</dbReference>
<dbReference type="SUPFAM" id="SSF51905">
    <property type="entry name" value="FAD/NAD(P)-binding domain"/>
    <property type="match status" value="1"/>
</dbReference>
<evidence type="ECO:0000256" key="1">
    <source>
        <dbReference type="ARBA" id="ARBA00023002"/>
    </source>
</evidence>
<keyword evidence="3" id="KW-1185">Reference proteome</keyword>
<dbReference type="PANTHER" id="PTHR43539:SF78">
    <property type="entry name" value="FLAVIN-CONTAINING MONOOXYGENASE"/>
    <property type="match status" value="1"/>
</dbReference>
<dbReference type="Gene3D" id="3.50.50.60">
    <property type="entry name" value="FAD/NAD(P)-binding domain"/>
    <property type="match status" value="1"/>
</dbReference>
<dbReference type="PRINTS" id="PR00368">
    <property type="entry name" value="FADPNR"/>
</dbReference>
<name>A0ABT1KZU9_9ACTN</name>